<organism evidence="2 3">
    <name type="scientific">Modestobacter italicus (strain DSM 44449 / CECT 9708 / BC 501)</name>
    <dbReference type="NCBI Taxonomy" id="2732864"/>
    <lineage>
        <taxon>Bacteria</taxon>
        <taxon>Bacillati</taxon>
        <taxon>Actinomycetota</taxon>
        <taxon>Actinomycetes</taxon>
        <taxon>Geodermatophilales</taxon>
        <taxon>Geodermatophilaceae</taxon>
        <taxon>Modestobacter</taxon>
    </lineage>
</organism>
<protein>
    <submittedName>
        <fullName evidence="2">Peroxiredoxin osmC osmotically inducible, stress-inducible protein</fullName>
        <ecNumber evidence="2">1.11.1.15</ecNumber>
    </submittedName>
</protein>
<reference evidence="2 3" key="1">
    <citation type="journal article" date="2012" name="J. Bacteriol.">
        <title>Genome Sequence of Radiation-Resistant Modestobacter marinus Strain BC501, a Representative Actinobacterium That Thrives on Calcareous Stone Surfaces.</title>
        <authorList>
            <person name="Normand P."/>
            <person name="Gury J."/>
            <person name="Pujic P."/>
            <person name="Chouaia B."/>
            <person name="Crotti E."/>
            <person name="Brusetti L."/>
            <person name="Daffonchio D."/>
            <person name="Vacherie B."/>
            <person name="Barbe V."/>
            <person name="Medigue C."/>
            <person name="Calteau A."/>
            <person name="Ghodhbane-Gtari F."/>
            <person name="Essoussi I."/>
            <person name="Nouioui I."/>
            <person name="Abbassi-Ghozzi I."/>
            <person name="Gtari M."/>
        </authorList>
    </citation>
    <scope>NUCLEOTIDE SEQUENCE [LARGE SCALE GENOMIC DNA]</scope>
    <source>
        <strain evidence="3">BC 501</strain>
    </source>
</reference>
<dbReference type="HOGENOM" id="CLU_106355_1_0_11"/>
<keyword evidence="3" id="KW-1185">Reference proteome</keyword>
<dbReference type="STRING" id="477641.MODMU_5160"/>
<keyword evidence="2" id="KW-0560">Oxidoreductase</keyword>
<dbReference type="OMA" id="ANCPVSQ"/>
<dbReference type="Proteomes" id="UP000006461">
    <property type="component" value="Chromosome"/>
</dbReference>
<accession>I4F4H6</accession>
<dbReference type="EMBL" id="FO203431">
    <property type="protein sequence ID" value="CCH90539.1"/>
    <property type="molecule type" value="Genomic_DNA"/>
</dbReference>
<dbReference type="InterPro" id="IPR003718">
    <property type="entry name" value="OsmC/Ohr_fam"/>
</dbReference>
<dbReference type="EC" id="1.11.1.15" evidence="2"/>
<dbReference type="PANTHER" id="PTHR42830:SF1">
    <property type="entry name" value="OSMOTICALLY INDUCIBLE FAMILY PROTEIN"/>
    <property type="match status" value="1"/>
</dbReference>
<dbReference type="SUPFAM" id="SSF82784">
    <property type="entry name" value="OsmC-like"/>
    <property type="match status" value="1"/>
</dbReference>
<keyword evidence="2" id="KW-0575">Peroxidase</keyword>
<dbReference type="eggNOG" id="COG1764">
    <property type="taxonomic scope" value="Bacteria"/>
</dbReference>
<dbReference type="InterPro" id="IPR015946">
    <property type="entry name" value="KH_dom-like_a/b"/>
</dbReference>
<dbReference type="PANTHER" id="PTHR42830">
    <property type="entry name" value="OSMOTICALLY INDUCIBLE FAMILY PROTEIN"/>
    <property type="match status" value="1"/>
</dbReference>
<dbReference type="Gene3D" id="3.30.300.20">
    <property type="match status" value="1"/>
</dbReference>
<evidence type="ECO:0000256" key="1">
    <source>
        <dbReference type="SAM" id="MobiDB-lite"/>
    </source>
</evidence>
<dbReference type="InterPro" id="IPR019904">
    <property type="entry name" value="Peroxiredoxin_OsmC"/>
</dbReference>
<dbReference type="GO" id="GO:0004601">
    <property type="term" value="F:peroxidase activity"/>
    <property type="evidence" value="ECO:0007669"/>
    <property type="project" value="UniProtKB-KW"/>
</dbReference>
<proteinExistence type="predicted"/>
<dbReference type="GO" id="GO:0006979">
    <property type="term" value="P:response to oxidative stress"/>
    <property type="evidence" value="ECO:0007669"/>
    <property type="project" value="InterPro"/>
</dbReference>
<evidence type="ECO:0000313" key="3">
    <source>
        <dbReference type="Proteomes" id="UP000006461"/>
    </source>
</evidence>
<sequence>MPTRTARTAWNGSLQEGSGQVELSSSKVGTYDVSFPKRAADDAGGTTSPEELIAAAHSACFAMQLSAIVGEAGGTVESLEVSADVSLGPDKDNGGFKLTGIALTVRGEVDGLDADGFVKAAQDAKVGCPVSKALTGVDITLDAALA</sequence>
<evidence type="ECO:0000313" key="2">
    <source>
        <dbReference type="EMBL" id="CCH90539.1"/>
    </source>
</evidence>
<dbReference type="KEGG" id="mmar:MODMU_5160"/>
<dbReference type="AlphaFoldDB" id="I4F4H6"/>
<dbReference type="PATRIC" id="fig|477641.3.peg.4853"/>
<gene>
    <name evidence="2" type="primary">osmC</name>
    <name evidence="2" type="ordered locus">MODMU_5160</name>
</gene>
<feature type="region of interest" description="Disordered" evidence="1">
    <location>
        <begin position="1"/>
        <end position="21"/>
    </location>
</feature>
<dbReference type="OrthoDB" id="9807532at2"/>
<name>I4F4H6_MODI5</name>
<dbReference type="Pfam" id="PF02566">
    <property type="entry name" value="OsmC"/>
    <property type="match status" value="1"/>
</dbReference>
<dbReference type="InterPro" id="IPR036102">
    <property type="entry name" value="OsmC/Ohrsf"/>
</dbReference>
<dbReference type="InterPro" id="IPR052707">
    <property type="entry name" value="OsmC_Ohr_Peroxiredoxin"/>
</dbReference>
<dbReference type="NCBIfam" id="TIGR03562">
    <property type="entry name" value="osmo_induc_OsmC"/>
    <property type="match status" value="1"/>
</dbReference>